<feature type="domain" description="PAC" evidence="17">
    <location>
        <begin position="384"/>
        <end position="437"/>
    </location>
</feature>
<keyword evidence="14" id="KW-0843">Virulence</keyword>
<dbReference type="InterPro" id="IPR035965">
    <property type="entry name" value="PAS-like_dom_sf"/>
</dbReference>
<evidence type="ECO:0000256" key="8">
    <source>
        <dbReference type="ARBA" id="ARBA00022679"/>
    </source>
</evidence>
<evidence type="ECO:0000256" key="14">
    <source>
        <dbReference type="ARBA" id="ARBA00023026"/>
    </source>
</evidence>
<dbReference type="PANTHER" id="PTHR41523">
    <property type="entry name" value="TWO-COMPONENT SYSTEM SENSOR PROTEIN"/>
    <property type="match status" value="1"/>
</dbReference>
<dbReference type="RefSeq" id="WP_369061167.1">
    <property type="nucleotide sequence ID" value="NZ_CP158375.1"/>
</dbReference>
<evidence type="ECO:0000259" key="17">
    <source>
        <dbReference type="PROSITE" id="PS50113"/>
    </source>
</evidence>
<evidence type="ECO:0000256" key="10">
    <source>
        <dbReference type="ARBA" id="ARBA00022741"/>
    </source>
</evidence>
<dbReference type="GO" id="GO:0005524">
    <property type="term" value="F:ATP binding"/>
    <property type="evidence" value="ECO:0007669"/>
    <property type="project" value="UniProtKB-KW"/>
</dbReference>
<dbReference type="InterPro" id="IPR000700">
    <property type="entry name" value="PAS-assoc_C"/>
</dbReference>
<keyword evidence="5" id="KW-0716">Sensory transduction</keyword>
<evidence type="ECO:0000256" key="13">
    <source>
        <dbReference type="ARBA" id="ARBA00022991"/>
    </source>
</evidence>
<reference evidence="18" key="1">
    <citation type="submission" date="2024-06" db="EMBL/GenBank/DDBJ databases">
        <title>Caulobacter inopinatus, sp. nov.</title>
        <authorList>
            <person name="Donachie S.P."/>
        </authorList>
    </citation>
    <scope>NUCLEOTIDE SEQUENCE</scope>
    <source>
        <strain evidence="18">73W</strain>
    </source>
</reference>
<keyword evidence="13" id="KW-0157">Chromophore</keyword>
<evidence type="ECO:0000256" key="9">
    <source>
        <dbReference type="ARBA" id="ARBA00022737"/>
    </source>
</evidence>
<dbReference type="Gene3D" id="3.30.565.10">
    <property type="entry name" value="Histidine kinase-like ATPase, C-terminal domain"/>
    <property type="match status" value="1"/>
</dbReference>
<dbReference type="SMART" id="SM00911">
    <property type="entry name" value="HWE_HK"/>
    <property type="match status" value="1"/>
</dbReference>
<keyword evidence="3" id="KW-0600">Photoreceptor protein</keyword>
<dbReference type="EMBL" id="CP158375">
    <property type="protein sequence ID" value="XDO97749.1"/>
    <property type="molecule type" value="Genomic_DNA"/>
</dbReference>
<keyword evidence="15" id="KW-0675">Receptor</keyword>
<dbReference type="PROSITE" id="PS50112">
    <property type="entry name" value="PAS"/>
    <property type="match status" value="1"/>
</dbReference>
<keyword evidence="9" id="KW-0677">Repeat</keyword>
<proteinExistence type="predicted"/>
<dbReference type="PROSITE" id="PS50113">
    <property type="entry name" value="PAC"/>
    <property type="match status" value="2"/>
</dbReference>
<dbReference type="GO" id="GO:0009881">
    <property type="term" value="F:photoreceptor activity"/>
    <property type="evidence" value="ECO:0007669"/>
    <property type="project" value="UniProtKB-KW"/>
</dbReference>
<dbReference type="Pfam" id="PF07536">
    <property type="entry name" value="HWE_HK"/>
    <property type="match status" value="1"/>
</dbReference>
<evidence type="ECO:0000256" key="7">
    <source>
        <dbReference type="ARBA" id="ARBA00022643"/>
    </source>
</evidence>
<feature type="domain" description="PAS" evidence="16">
    <location>
        <begin position="308"/>
        <end position="379"/>
    </location>
</feature>
<comment type="catalytic activity">
    <reaction evidence="1">
        <text>ATP + protein L-histidine = ADP + protein N-phospho-L-histidine.</text>
        <dbReference type="EC" id="2.7.13.3"/>
    </reaction>
</comment>
<evidence type="ECO:0000256" key="4">
    <source>
        <dbReference type="ARBA" id="ARBA00022553"/>
    </source>
</evidence>
<dbReference type="Gene3D" id="2.10.70.100">
    <property type="match status" value="2"/>
</dbReference>
<evidence type="ECO:0000256" key="1">
    <source>
        <dbReference type="ARBA" id="ARBA00000085"/>
    </source>
</evidence>
<feature type="domain" description="PAC" evidence="17">
    <location>
        <begin position="255"/>
        <end position="307"/>
    </location>
</feature>
<evidence type="ECO:0000313" key="18">
    <source>
        <dbReference type="EMBL" id="XDO97749.1"/>
    </source>
</evidence>
<dbReference type="Gene3D" id="3.30.450.20">
    <property type="entry name" value="PAS domain"/>
    <property type="match status" value="3"/>
</dbReference>
<name>A0AB39KVR6_9CAUL</name>
<dbReference type="InterPro" id="IPR036890">
    <property type="entry name" value="HATPase_C_sf"/>
</dbReference>
<evidence type="ECO:0000259" key="16">
    <source>
        <dbReference type="PROSITE" id="PS50112"/>
    </source>
</evidence>
<protein>
    <recommendedName>
        <fullName evidence="2">histidine kinase</fullName>
        <ecNumber evidence="2">2.7.13.3</ecNumber>
    </recommendedName>
</protein>
<organism evidence="18">
    <name type="scientific">Caulobacter sp. 73W</name>
    <dbReference type="NCBI Taxonomy" id="3161137"/>
    <lineage>
        <taxon>Bacteria</taxon>
        <taxon>Pseudomonadati</taxon>
        <taxon>Pseudomonadota</taxon>
        <taxon>Alphaproteobacteria</taxon>
        <taxon>Caulobacterales</taxon>
        <taxon>Caulobacteraceae</taxon>
        <taxon>Caulobacter</taxon>
    </lineage>
</organism>
<dbReference type="PANTHER" id="PTHR41523:SF7">
    <property type="entry name" value="HISTIDINE KINASE"/>
    <property type="match status" value="1"/>
</dbReference>
<evidence type="ECO:0000256" key="3">
    <source>
        <dbReference type="ARBA" id="ARBA00022543"/>
    </source>
</evidence>
<dbReference type="NCBIfam" id="TIGR00229">
    <property type="entry name" value="sensory_box"/>
    <property type="match status" value="2"/>
</dbReference>
<dbReference type="EC" id="2.7.13.3" evidence="2"/>
<evidence type="ECO:0000256" key="6">
    <source>
        <dbReference type="ARBA" id="ARBA00022630"/>
    </source>
</evidence>
<evidence type="ECO:0000256" key="12">
    <source>
        <dbReference type="ARBA" id="ARBA00022840"/>
    </source>
</evidence>
<dbReference type="Pfam" id="PF08447">
    <property type="entry name" value="PAS_3"/>
    <property type="match status" value="2"/>
</dbReference>
<dbReference type="AlphaFoldDB" id="A0AB39KVR6"/>
<evidence type="ECO:0000256" key="5">
    <source>
        <dbReference type="ARBA" id="ARBA00022606"/>
    </source>
</evidence>
<dbReference type="SUPFAM" id="SSF55785">
    <property type="entry name" value="PYP-like sensor domain (PAS domain)"/>
    <property type="match status" value="2"/>
</dbReference>
<keyword evidence="11" id="KW-0418">Kinase</keyword>
<keyword evidence="7" id="KW-0288">FMN</keyword>
<dbReference type="CDD" id="cd00130">
    <property type="entry name" value="PAS"/>
    <property type="match status" value="2"/>
</dbReference>
<dbReference type="SMART" id="SM00086">
    <property type="entry name" value="PAC"/>
    <property type="match status" value="2"/>
</dbReference>
<keyword evidence="10" id="KW-0547">Nucleotide-binding</keyword>
<keyword evidence="6" id="KW-0285">Flavoprotein</keyword>
<dbReference type="GO" id="GO:0004673">
    <property type="term" value="F:protein histidine kinase activity"/>
    <property type="evidence" value="ECO:0007669"/>
    <property type="project" value="UniProtKB-EC"/>
</dbReference>
<evidence type="ECO:0000256" key="11">
    <source>
        <dbReference type="ARBA" id="ARBA00022777"/>
    </source>
</evidence>
<accession>A0AB39KVR6</accession>
<keyword evidence="12" id="KW-0067">ATP-binding</keyword>
<keyword evidence="4" id="KW-0597">Phosphoprotein</keyword>
<sequence length="636" mass="69524">MKAKAVSAADFLPPAPLGGDMGERMRDLDWAATPLGPPEAWSQALRLTLGLILASGFPMALRWGPELVILYNDAYAPILGDKHPWALGRRFADVWPEVSQQLMPVQEEQIAGLRGAIFTEDMPVSIQRHGSELEAAWFTVSYSPVPDSESPTGVGGIMATAVETTNRVLTERALRASEERYEFALDAAGAVGTWTWDIPADKVYADERFARLYNVEPVAAARGEAISAFFGAIYPDDRPRVEAAILGLLEKGGDFAEEYRVTAADGQVHWIFARGRCYLDGQGRPLRFPGVVVDLTDRRDAEERLVMREEQLRLATEAGDVGFWDVDLRTDSVEWSDRTRQMFGLRLDVPITLSDFYAGLHPADLVRVAEAFGRAINPDIRDDYDIEYRTVGLDDGIERWVAAKGRAIFAPDGTPLRAIGSTRDITERKKADEHLRLMVNELNHRVKNSLASVQAVAAQTFRGAASLSQAKEAFTARLIAMSEAHDILTDENWEGADLKDVVAAAARLHAGEDPRRFIADGPQARLSPKTALSLAMALHELGTNAVKYGALSTPSGKVSVRWSVEGREAGRRLQLVWTESGGPPVSPPRRRGFGSRLMEKGLAAELGGQVTLSFDAAGVVCTIDAPLLDEEPLSSP</sequence>
<gene>
    <name evidence="18" type="ORF">ABOZ73_04840</name>
</gene>
<dbReference type="SMART" id="SM00091">
    <property type="entry name" value="PAS"/>
    <property type="match status" value="3"/>
</dbReference>
<dbReference type="InterPro" id="IPR001610">
    <property type="entry name" value="PAC"/>
</dbReference>
<dbReference type="InterPro" id="IPR011102">
    <property type="entry name" value="Sig_transdc_His_kinase_HWE"/>
</dbReference>
<evidence type="ECO:0000256" key="2">
    <source>
        <dbReference type="ARBA" id="ARBA00012438"/>
    </source>
</evidence>
<evidence type="ECO:0000256" key="15">
    <source>
        <dbReference type="ARBA" id="ARBA00023170"/>
    </source>
</evidence>
<dbReference type="InterPro" id="IPR000014">
    <property type="entry name" value="PAS"/>
</dbReference>
<keyword evidence="8" id="KW-0808">Transferase</keyword>
<dbReference type="InterPro" id="IPR013655">
    <property type="entry name" value="PAS_fold_3"/>
</dbReference>